<dbReference type="EMBL" id="PGUY01000056">
    <property type="protein sequence ID" value="PLT28593.1"/>
    <property type="molecule type" value="Genomic_DNA"/>
</dbReference>
<dbReference type="Gene3D" id="3.40.50.850">
    <property type="entry name" value="Isochorismatase-like"/>
    <property type="match status" value="1"/>
</dbReference>
<sequence length="186" mass="20447">MVAFGKNSALLIIDVQKGFDSEKWGARNNPQAEENIFSLLNHWRTRGLPVIHTQHLSRNPRSPLFPGHEGCEIKELVLPLDGEAVFQKNVNSGFIGTGLEEYLRKNHIDTLVITGLITPHCVSTTARMSANLGFTTYVVSDASAAFDIVGHNGVLYKAEEVHNLSLATIHKEFAEIVSTEDILAGK</sequence>
<dbReference type="Proteomes" id="UP000234748">
    <property type="component" value="Unassembled WGS sequence"/>
</dbReference>
<evidence type="ECO:0000313" key="4">
    <source>
        <dbReference type="EMBL" id="PLT28593.1"/>
    </source>
</evidence>
<dbReference type="PANTHER" id="PTHR43540">
    <property type="entry name" value="PEROXYUREIDOACRYLATE/UREIDOACRYLATE AMIDOHYDROLASE-RELATED"/>
    <property type="match status" value="1"/>
</dbReference>
<accession>A0A2N5M2U3</accession>
<gene>
    <name evidence="4" type="ORF">CUU66_17650</name>
</gene>
<reference evidence="4 5" key="1">
    <citation type="submission" date="2017-11" db="EMBL/GenBank/DDBJ databases">
        <title>Comparitive Functional Genomics of Dry Heat Resistant strains isolated from the Viking Spacecraft.</title>
        <authorList>
            <person name="Seuylemezian A."/>
            <person name="Cooper K."/>
            <person name="Vaishampayan P."/>
        </authorList>
    </citation>
    <scope>NUCLEOTIDE SEQUENCE [LARGE SCALE GENOMIC DNA]</scope>
    <source>
        <strain evidence="4 5">V1-29</strain>
    </source>
</reference>
<dbReference type="OrthoDB" id="257098at2"/>
<dbReference type="CDD" id="cd01014">
    <property type="entry name" value="nicotinamidase_related"/>
    <property type="match status" value="1"/>
</dbReference>
<dbReference type="SUPFAM" id="SSF52499">
    <property type="entry name" value="Isochorismatase-like hydrolases"/>
    <property type="match status" value="1"/>
</dbReference>
<comment type="caution">
    <text evidence="4">The sequence shown here is derived from an EMBL/GenBank/DDBJ whole genome shotgun (WGS) entry which is preliminary data.</text>
</comment>
<proteinExistence type="inferred from homology"/>
<keyword evidence="5" id="KW-1185">Reference proteome</keyword>
<dbReference type="GO" id="GO:0016787">
    <property type="term" value="F:hydrolase activity"/>
    <property type="evidence" value="ECO:0007669"/>
    <property type="project" value="UniProtKB-KW"/>
</dbReference>
<dbReference type="AlphaFoldDB" id="A0A2N5M2U3"/>
<evidence type="ECO:0000256" key="2">
    <source>
        <dbReference type="ARBA" id="ARBA00022801"/>
    </source>
</evidence>
<evidence type="ECO:0000313" key="5">
    <source>
        <dbReference type="Proteomes" id="UP000234748"/>
    </source>
</evidence>
<dbReference type="Pfam" id="PF00857">
    <property type="entry name" value="Isochorismatase"/>
    <property type="match status" value="1"/>
</dbReference>
<evidence type="ECO:0000256" key="1">
    <source>
        <dbReference type="ARBA" id="ARBA00006336"/>
    </source>
</evidence>
<protein>
    <submittedName>
        <fullName evidence="4">Cysteine hydrolase</fullName>
    </submittedName>
</protein>
<dbReference type="InterPro" id="IPR000868">
    <property type="entry name" value="Isochorismatase-like_dom"/>
</dbReference>
<dbReference type="PANTHER" id="PTHR43540:SF1">
    <property type="entry name" value="ISOCHORISMATASE HYDROLASE"/>
    <property type="match status" value="1"/>
</dbReference>
<name>A0A2N5M2U3_9BACI</name>
<evidence type="ECO:0000259" key="3">
    <source>
        <dbReference type="Pfam" id="PF00857"/>
    </source>
</evidence>
<dbReference type="InterPro" id="IPR050272">
    <property type="entry name" value="Isochorismatase-like_hydrls"/>
</dbReference>
<dbReference type="InterPro" id="IPR036380">
    <property type="entry name" value="Isochorismatase-like_sf"/>
</dbReference>
<comment type="similarity">
    <text evidence="1">Belongs to the isochorismatase family.</text>
</comment>
<feature type="domain" description="Isochorismatase-like" evidence="3">
    <location>
        <begin position="8"/>
        <end position="181"/>
    </location>
</feature>
<keyword evidence="2 4" id="KW-0378">Hydrolase</keyword>
<dbReference type="RefSeq" id="WP_101644577.1">
    <property type="nucleotide sequence ID" value="NZ_PGUY01000056.1"/>
</dbReference>
<organism evidence="4 5">
    <name type="scientific">Peribacillus deserti</name>
    <dbReference type="NCBI Taxonomy" id="673318"/>
    <lineage>
        <taxon>Bacteria</taxon>
        <taxon>Bacillati</taxon>
        <taxon>Bacillota</taxon>
        <taxon>Bacilli</taxon>
        <taxon>Bacillales</taxon>
        <taxon>Bacillaceae</taxon>
        <taxon>Peribacillus</taxon>
    </lineage>
</organism>